<accession>A0AAW0RBK9</accession>
<feature type="signal peptide" evidence="2">
    <location>
        <begin position="1"/>
        <end position="23"/>
    </location>
</feature>
<dbReference type="PANTHER" id="PTHR34853:SF5">
    <property type="entry name" value="LIP-DOMAIN-CONTAINING PROTEIN-RELATED"/>
    <property type="match status" value="1"/>
</dbReference>
<comment type="similarity">
    <text evidence="2">Belongs to the AB hydrolase superfamily. Lipase family.</text>
</comment>
<keyword evidence="1" id="KW-0378">Hydrolase</keyword>
<protein>
    <submittedName>
        <fullName evidence="3">LIP-domain-containing protein</fullName>
    </submittedName>
</protein>
<name>A0AAW0RBK9_9PEZI</name>
<dbReference type="Gene3D" id="1.10.260.130">
    <property type="match status" value="1"/>
</dbReference>
<comment type="caution">
    <text evidence="3">The sequence shown here is derived from an EMBL/GenBank/DDBJ whole genome shotgun (WGS) entry which is preliminary data.</text>
</comment>
<dbReference type="EMBL" id="JAQQWP010000001">
    <property type="protein sequence ID" value="KAK8132266.1"/>
    <property type="molecule type" value="Genomic_DNA"/>
</dbReference>
<dbReference type="InterPro" id="IPR029058">
    <property type="entry name" value="AB_hydrolase_fold"/>
</dbReference>
<evidence type="ECO:0000313" key="4">
    <source>
        <dbReference type="Proteomes" id="UP001392437"/>
    </source>
</evidence>
<evidence type="ECO:0000313" key="3">
    <source>
        <dbReference type="EMBL" id="KAK8132266.1"/>
    </source>
</evidence>
<evidence type="ECO:0000256" key="1">
    <source>
        <dbReference type="ARBA" id="ARBA00022801"/>
    </source>
</evidence>
<keyword evidence="2" id="KW-0732">Signal</keyword>
<proteinExistence type="inferred from homology"/>
<reference evidence="3 4" key="1">
    <citation type="submission" date="2023-01" db="EMBL/GenBank/DDBJ databases">
        <title>Analysis of 21 Apiospora genomes using comparative genomics revels a genus with tremendous synthesis potential of carbohydrate active enzymes and secondary metabolites.</title>
        <authorList>
            <person name="Sorensen T."/>
        </authorList>
    </citation>
    <scope>NUCLEOTIDE SEQUENCE [LARGE SCALE GENOMIC DNA]</scope>
    <source>
        <strain evidence="3 4">CBS 117206</strain>
    </source>
</reference>
<feature type="chain" id="PRO_5043115712" evidence="2">
    <location>
        <begin position="24"/>
        <end position="420"/>
    </location>
</feature>
<dbReference type="Proteomes" id="UP001392437">
    <property type="component" value="Unassembled WGS sequence"/>
</dbReference>
<gene>
    <name evidence="3" type="ORF">PG999_000439</name>
</gene>
<evidence type="ECO:0000256" key="2">
    <source>
        <dbReference type="PIRNR" id="PIRNR029171"/>
    </source>
</evidence>
<dbReference type="AlphaFoldDB" id="A0AAW0RBK9"/>
<sequence>MTTIRRAFILAVLPLVFFGVAQALLTGGDQPDAIPPSRDPWYSAPADFASHAPGAVFRVRHAPGNISALLNNTADVYQVLYRSTNALYKPSWAVTTVFFPAQSPQPRRGTPALVSYQIPYNTLDVDYSPSYGLSTIHRDFATGAVLDGLRRGWVMNVPDFEGPMAAFSAGPQAGHAVLDAVRAVLTMDQLASHARVRIGLWGYSGGAFASGLAAERQAAYAPDLAVDGVVLGGVPSNFTQIVHGVAGTRSAAIVPFVLLGVTAQYPEARAYLVSQLRAEGPYNATTFLAALHMDGPTALGTFAGQDIFQYFAGGRAILLAPEMTRVLGNNWYMGYHGIPQMPMLVHHAIGDSLVTVATTNDYVDRLCRVGVNILYQRNTVGDHDDEYTNSYARVFEWLAQRLDSNQSRPAVGCRMENITA</sequence>
<organism evidence="3 4">
    <name type="scientific">Apiospora kogelbergensis</name>
    <dbReference type="NCBI Taxonomy" id="1337665"/>
    <lineage>
        <taxon>Eukaryota</taxon>
        <taxon>Fungi</taxon>
        <taxon>Dikarya</taxon>
        <taxon>Ascomycota</taxon>
        <taxon>Pezizomycotina</taxon>
        <taxon>Sordariomycetes</taxon>
        <taxon>Xylariomycetidae</taxon>
        <taxon>Amphisphaeriales</taxon>
        <taxon>Apiosporaceae</taxon>
        <taxon>Apiospora</taxon>
    </lineage>
</organism>
<keyword evidence="4" id="KW-1185">Reference proteome</keyword>
<dbReference type="Pfam" id="PF03583">
    <property type="entry name" value="LIP"/>
    <property type="match status" value="1"/>
</dbReference>
<dbReference type="GO" id="GO:0004806">
    <property type="term" value="F:triacylglycerol lipase activity"/>
    <property type="evidence" value="ECO:0007669"/>
    <property type="project" value="UniProtKB-UniRule"/>
</dbReference>
<dbReference type="InterPro" id="IPR005152">
    <property type="entry name" value="Lipase_secreted"/>
</dbReference>
<dbReference type="PANTHER" id="PTHR34853">
    <property type="match status" value="1"/>
</dbReference>
<dbReference type="Gene3D" id="3.40.50.1820">
    <property type="entry name" value="alpha/beta hydrolase"/>
    <property type="match status" value="1"/>
</dbReference>
<dbReference type="SUPFAM" id="SSF53474">
    <property type="entry name" value="alpha/beta-Hydrolases"/>
    <property type="match status" value="1"/>
</dbReference>
<dbReference type="PIRSF" id="PIRSF029171">
    <property type="entry name" value="Esterase_LipA"/>
    <property type="match status" value="1"/>
</dbReference>
<dbReference type="GO" id="GO:0016042">
    <property type="term" value="P:lipid catabolic process"/>
    <property type="evidence" value="ECO:0007669"/>
    <property type="project" value="UniProtKB-UniRule"/>
</dbReference>